<gene>
    <name evidence="2" type="ORF">Celaphus_00014869</name>
</gene>
<feature type="non-terminal residue" evidence="2">
    <location>
        <position position="106"/>
    </location>
</feature>
<name>A0A212D3V4_CEREH</name>
<dbReference type="EMBL" id="MKHE01000008">
    <property type="protein sequence ID" value="OWK12856.1"/>
    <property type="molecule type" value="Genomic_DNA"/>
</dbReference>
<comment type="caution">
    <text evidence="2">The sequence shown here is derived from an EMBL/GenBank/DDBJ whole genome shotgun (WGS) entry which is preliminary data.</text>
</comment>
<protein>
    <submittedName>
        <fullName evidence="2">Uncharacterized protein</fullName>
    </submittedName>
</protein>
<evidence type="ECO:0000313" key="3">
    <source>
        <dbReference type="Proteomes" id="UP000242450"/>
    </source>
</evidence>
<organism evidence="2 3">
    <name type="scientific">Cervus elaphus hippelaphus</name>
    <name type="common">European red deer</name>
    <dbReference type="NCBI Taxonomy" id="46360"/>
    <lineage>
        <taxon>Eukaryota</taxon>
        <taxon>Metazoa</taxon>
        <taxon>Chordata</taxon>
        <taxon>Craniata</taxon>
        <taxon>Vertebrata</taxon>
        <taxon>Euteleostomi</taxon>
        <taxon>Mammalia</taxon>
        <taxon>Eutheria</taxon>
        <taxon>Laurasiatheria</taxon>
        <taxon>Artiodactyla</taxon>
        <taxon>Ruminantia</taxon>
        <taxon>Pecora</taxon>
        <taxon>Cervidae</taxon>
        <taxon>Cervinae</taxon>
        <taxon>Cervus</taxon>
    </lineage>
</organism>
<keyword evidence="3" id="KW-1185">Reference proteome</keyword>
<dbReference type="AlphaFoldDB" id="A0A212D3V4"/>
<reference evidence="2 3" key="1">
    <citation type="journal article" date="2018" name="Mol. Genet. Genomics">
        <title>The red deer Cervus elaphus genome CerEla1.0: sequencing, annotating, genes, and chromosomes.</title>
        <authorList>
            <person name="Bana N.A."/>
            <person name="Nyiri A."/>
            <person name="Nagy J."/>
            <person name="Frank K."/>
            <person name="Nagy T."/>
            <person name="Steger V."/>
            <person name="Schiller M."/>
            <person name="Lakatos P."/>
            <person name="Sugar L."/>
            <person name="Horn P."/>
            <person name="Barta E."/>
            <person name="Orosz L."/>
        </authorList>
    </citation>
    <scope>NUCLEOTIDE SEQUENCE [LARGE SCALE GENOMIC DNA]</scope>
    <source>
        <strain evidence="2">Hungarian</strain>
    </source>
</reference>
<evidence type="ECO:0000313" key="2">
    <source>
        <dbReference type="EMBL" id="OWK12856.1"/>
    </source>
</evidence>
<sequence length="106" mass="11848">MSGPFQPLTEKWTKQAALLEVESRSRRVPLPDQLPFFVVPFLDFGTKSSHFFGASSCFPLYPSMVNGICLLDPTLFSFLADSENSDRHPPEAMFPPMDVGNPIVKQ</sequence>
<dbReference type="Proteomes" id="UP000242450">
    <property type="component" value="Chromosome 8"/>
</dbReference>
<feature type="region of interest" description="Disordered" evidence="1">
    <location>
        <begin position="87"/>
        <end position="106"/>
    </location>
</feature>
<proteinExistence type="predicted"/>
<accession>A0A212D3V4</accession>
<evidence type="ECO:0000256" key="1">
    <source>
        <dbReference type="SAM" id="MobiDB-lite"/>
    </source>
</evidence>